<proteinExistence type="predicted"/>
<dbReference type="RefSeq" id="WP_337712260.1">
    <property type="nucleotide sequence ID" value="NZ_JBBEGL010000001.1"/>
</dbReference>
<keyword evidence="2" id="KW-1185">Reference proteome</keyword>
<keyword evidence="1" id="KW-0808">Transferase</keyword>
<sequence length="266" mass="29227">MTTNDSVVLGRPSPARMYDYFLHGSSNYPEDRAAGDAVMAKVGSELTRDVVWENRAFLGRAVQYLAERGVRQFVDLGAGLPSMENTHQVAARHCERPRVLYVDNDPAVEAHGADILLGDDSAETRIVIEDVRDPEAVLRHPRTRELIDFDEPVGLLMVAVLHFCTDADDPQGIVDRYRAALPDGSYLALSHLTVDPARTREQADMEDSYDQATAPMIFREPAAIEGLFTGLDVVAPGIVPVGRWHADGEYGETVGRMLGGVARKAR</sequence>
<keyword evidence="1" id="KW-0489">Methyltransferase</keyword>
<dbReference type="GO" id="GO:0032259">
    <property type="term" value="P:methylation"/>
    <property type="evidence" value="ECO:0007669"/>
    <property type="project" value="UniProtKB-KW"/>
</dbReference>
<dbReference type="EMBL" id="JBBEGL010000001">
    <property type="protein sequence ID" value="MEJ2885800.1"/>
    <property type="molecule type" value="Genomic_DNA"/>
</dbReference>
<protein>
    <submittedName>
        <fullName evidence="1">SAM-dependent methyltransferase</fullName>
        <ecNumber evidence="1">2.1.1.-</ecNumber>
    </submittedName>
</protein>
<dbReference type="Pfam" id="PF04672">
    <property type="entry name" value="Methyltransf_19"/>
    <property type="match status" value="1"/>
</dbReference>
<reference evidence="1 2" key="1">
    <citation type="submission" date="2024-03" db="EMBL/GenBank/DDBJ databases">
        <title>Actinomycetospora sp. OC33-EN06, a novel actinomycete isolated from wild orchid (Aerides multiflora).</title>
        <authorList>
            <person name="Suriyachadkun C."/>
        </authorList>
    </citation>
    <scope>NUCLEOTIDE SEQUENCE [LARGE SCALE GENOMIC DNA]</scope>
    <source>
        <strain evidence="1 2">OC33-EN06</strain>
    </source>
</reference>
<comment type="caution">
    <text evidence="1">The sequence shown here is derived from an EMBL/GenBank/DDBJ whole genome shotgun (WGS) entry which is preliminary data.</text>
</comment>
<dbReference type="InterPro" id="IPR029063">
    <property type="entry name" value="SAM-dependent_MTases_sf"/>
</dbReference>
<dbReference type="SUPFAM" id="SSF53335">
    <property type="entry name" value="S-adenosyl-L-methionine-dependent methyltransferases"/>
    <property type="match status" value="1"/>
</dbReference>
<dbReference type="EC" id="2.1.1.-" evidence="1"/>
<dbReference type="Proteomes" id="UP001370100">
    <property type="component" value="Unassembled WGS sequence"/>
</dbReference>
<name>A0ABU8N0A7_9PSEU</name>
<dbReference type="Gene3D" id="3.40.50.150">
    <property type="entry name" value="Vaccinia Virus protein VP39"/>
    <property type="match status" value="1"/>
</dbReference>
<gene>
    <name evidence="1" type="ORF">WCD41_05010</name>
</gene>
<dbReference type="GO" id="GO:0008168">
    <property type="term" value="F:methyltransferase activity"/>
    <property type="evidence" value="ECO:0007669"/>
    <property type="project" value="UniProtKB-KW"/>
</dbReference>
<organism evidence="1 2">
    <name type="scientific">Actinomycetospora aeridis</name>
    <dbReference type="NCBI Taxonomy" id="3129231"/>
    <lineage>
        <taxon>Bacteria</taxon>
        <taxon>Bacillati</taxon>
        <taxon>Actinomycetota</taxon>
        <taxon>Actinomycetes</taxon>
        <taxon>Pseudonocardiales</taxon>
        <taxon>Pseudonocardiaceae</taxon>
        <taxon>Actinomycetospora</taxon>
    </lineage>
</organism>
<dbReference type="PIRSF" id="PIRSF017393">
    <property type="entry name" value="MTase_SAV2177"/>
    <property type="match status" value="1"/>
</dbReference>
<evidence type="ECO:0000313" key="1">
    <source>
        <dbReference type="EMBL" id="MEJ2885800.1"/>
    </source>
</evidence>
<evidence type="ECO:0000313" key="2">
    <source>
        <dbReference type="Proteomes" id="UP001370100"/>
    </source>
</evidence>
<accession>A0ABU8N0A7</accession>
<dbReference type="InterPro" id="IPR006764">
    <property type="entry name" value="SAM_dep_MeTrfase_SAV2177_type"/>
</dbReference>